<dbReference type="CDD" id="cd00586">
    <property type="entry name" value="4HBT"/>
    <property type="match status" value="1"/>
</dbReference>
<proteinExistence type="predicted"/>
<dbReference type="RefSeq" id="WP_106162146.1">
    <property type="nucleotide sequence ID" value="NZ_JAGDDX010000001.1"/>
</dbReference>
<reference evidence="1 2" key="1">
    <citation type="submission" date="2018-03" db="EMBL/GenBank/DDBJ databases">
        <title>Genomic Encyclopedia of Archaeal and Bacterial Type Strains, Phase II (KMG-II): from individual species to whole genera.</title>
        <authorList>
            <person name="Goeker M."/>
        </authorList>
    </citation>
    <scope>NUCLEOTIDE SEQUENCE [LARGE SCALE GENOMIC DNA]</scope>
    <source>
        <strain evidence="1 2">DSM 25328</strain>
    </source>
</reference>
<organism evidence="1 2">
    <name type="scientific">Tritonibacter scottomollicae</name>
    <name type="common">Epibacterium scottomollicae</name>
    <dbReference type="NCBI Taxonomy" id="483013"/>
    <lineage>
        <taxon>Bacteria</taxon>
        <taxon>Pseudomonadati</taxon>
        <taxon>Pseudomonadota</taxon>
        <taxon>Alphaproteobacteria</taxon>
        <taxon>Rhodobacterales</taxon>
        <taxon>Paracoccaceae</taxon>
        <taxon>Tritonibacter</taxon>
    </lineage>
</organism>
<evidence type="ECO:0000313" key="1">
    <source>
        <dbReference type="EMBL" id="PRZ50414.1"/>
    </source>
</evidence>
<dbReference type="OrthoDB" id="7204167at2"/>
<sequence length="134" mass="15459">MYEMPQKVLFKHCDPAGIVFYPRYFEMMNDCVESWFADVLEWPFEDIHKTAGVPTANIQTRFSAPSRHGEQLVLKLRVIKLGRSSLTYEMTATCNDELRFETEATLVHVAASGRPDLWPAPIRTKIEYDMKGQT</sequence>
<comment type="caution">
    <text evidence="1">The sequence shown here is derived from an EMBL/GenBank/DDBJ whole genome shotgun (WGS) entry which is preliminary data.</text>
</comment>
<gene>
    <name evidence="1" type="ORF">CLV89_101635</name>
</gene>
<dbReference type="Pfam" id="PF13279">
    <property type="entry name" value="4HBT_2"/>
    <property type="match status" value="1"/>
</dbReference>
<dbReference type="AlphaFoldDB" id="A0A2T1APB2"/>
<dbReference type="SUPFAM" id="SSF54637">
    <property type="entry name" value="Thioesterase/thiol ester dehydrase-isomerase"/>
    <property type="match status" value="1"/>
</dbReference>
<protein>
    <submittedName>
        <fullName evidence="1">4-hydroxybenzoyl-CoA thioesterase</fullName>
    </submittedName>
</protein>
<dbReference type="EMBL" id="PVUF01000001">
    <property type="protein sequence ID" value="PRZ50414.1"/>
    <property type="molecule type" value="Genomic_DNA"/>
</dbReference>
<evidence type="ECO:0000313" key="2">
    <source>
        <dbReference type="Proteomes" id="UP000237718"/>
    </source>
</evidence>
<dbReference type="Gene3D" id="3.10.129.10">
    <property type="entry name" value="Hotdog Thioesterase"/>
    <property type="match status" value="1"/>
</dbReference>
<accession>A0A2T1APB2</accession>
<dbReference type="Proteomes" id="UP000237718">
    <property type="component" value="Unassembled WGS sequence"/>
</dbReference>
<dbReference type="InterPro" id="IPR029069">
    <property type="entry name" value="HotDog_dom_sf"/>
</dbReference>
<name>A0A2T1APB2_TRISK</name>